<dbReference type="InterPro" id="IPR002052">
    <property type="entry name" value="DNA_methylase_N6_adenine_CS"/>
</dbReference>
<dbReference type="Pfam" id="PF07669">
    <property type="entry name" value="Eco57I"/>
    <property type="match status" value="1"/>
</dbReference>
<evidence type="ECO:0000313" key="10">
    <source>
        <dbReference type="EMBL" id="SHG06003.1"/>
    </source>
</evidence>
<keyword evidence="6" id="KW-0238">DNA-binding</keyword>
<name>A0A1M5GQR9_9FLAO</name>
<dbReference type="EMBL" id="FQWF01000002">
    <property type="protein sequence ID" value="SHG06003.1"/>
    <property type="molecule type" value="Genomic_DNA"/>
</dbReference>
<dbReference type="Gene3D" id="3.40.50.150">
    <property type="entry name" value="Vaccinia Virus protein VP39"/>
    <property type="match status" value="1"/>
</dbReference>
<dbReference type="AlphaFoldDB" id="A0A1M5GQR9"/>
<dbReference type="EC" id="2.1.1.72" evidence="1"/>
<dbReference type="GO" id="GO:0032259">
    <property type="term" value="P:methylation"/>
    <property type="evidence" value="ECO:0007669"/>
    <property type="project" value="UniProtKB-KW"/>
</dbReference>
<organism evidence="10 11">
    <name type="scientific">Flavobacterium micromati</name>
    <dbReference type="NCBI Taxonomy" id="229205"/>
    <lineage>
        <taxon>Bacteria</taxon>
        <taxon>Pseudomonadati</taxon>
        <taxon>Bacteroidota</taxon>
        <taxon>Flavobacteriia</taxon>
        <taxon>Flavobacteriales</taxon>
        <taxon>Flavobacteriaceae</taxon>
        <taxon>Flavobacterium</taxon>
    </lineage>
</organism>
<protein>
    <recommendedName>
        <fullName evidence="1">site-specific DNA-methyltransferase (adenine-specific)</fullName>
        <ecNumber evidence="1">2.1.1.72</ecNumber>
    </recommendedName>
</protein>
<evidence type="ECO:0000256" key="3">
    <source>
        <dbReference type="ARBA" id="ARBA00022679"/>
    </source>
</evidence>
<dbReference type="GO" id="GO:0009307">
    <property type="term" value="P:DNA restriction-modification system"/>
    <property type="evidence" value="ECO:0007669"/>
    <property type="project" value="UniProtKB-KW"/>
</dbReference>
<sequence>MDNLIENFSIKSVTDFFKNKISAFSPNSENLDYILKDADFVNFSNLQKTGEVEFNNSDELIVFTCKFQGVLSERSSKKKQFEIAKKVLKEDFKDGAIFIFYDDNDCFRFSFIRKNYGNKDQKFSNWKRYTYFVDPARTNKTFKNRINGCNFSSLEDIQEAFSVEKLNKKFYEEIATAFYGLIGGKVSINKKEVSFDAKLQLPSTPVENRKVYQEFAVRLIGRTIFCWFLKNKKSDSGIPLIPEEWLSSNMVISVNNDQHNYYHSILEKLFFLVLNKKHEDRKPYVLPNNHEFVPFLNGGLFEAQDDDFFPKDSKGIHSQNFALNIPNQWFQDFFETLEQYNFTIDENSINDFEVSIDPEMLGTIFENLLAEIDPDTEKSARKSTGSFYTPREIVDYMVEQSLLQYIKTKTNIEDEEQLEVLLKDDTENPFNEKQTIAILEALSEVKILDPACGSGAFPMGVLHKIIALLKKLDKGAVWWKAKQLEKIDNALVKKTMEAKLDNANSDYIRKLGVIQHSIYGVDIQPIAAEISKLRSFLSLIIDENIDDNHPDGNRGIVPLPNLEFKFVTANTLNGLSAEKQQTTFDFGENEEILVELQKIRNSYLQASPEEKSALKKNFKTVQNKINKTNNTNNLSARESQLYHWEPFSNDSSAWFDPDWMFGVKNFDLVIGNPPYSIIFDKVIKKNYDNNFVVFKRNNDIYTAFYERGVKMLNKSGLISYITPNTFLNGDYYKELRKFLSHSTKIIEIFDFKQSKVFQDPTVYVCIFISQKSAEIKNYDTNLKIINSDINDYQLINLKIERNSDKKFKPSNLIIDKIFNNKNVSLLDNEFYVKDVGFNYWSIGKGKKRDGNSIGDRILYSGEKQFDIDKSYIKGRDIDKYHLSEPSNFLKHNFQDFLVDKVDVFRYSEDFLLKTPKLIYRQTSNRIIATIDYKQNLVDKTIHIIVPKTNKPIFDLICLCGLINSKLYDYLYKYISQETDGRAFAQVKTIYLKQFPVLLIKKDLEDEIVSMINIILDKKNQNGDTSDLEDKIDLMVYKLYELTYDEVLIVEPAFGLSEQVYNTYKI</sequence>
<dbReference type="GO" id="GO:0003677">
    <property type="term" value="F:DNA binding"/>
    <property type="evidence" value="ECO:0007669"/>
    <property type="project" value="UniProtKB-KW"/>
</dbReference>
<gene>
    <name evidence="10" type="ORF">SAMN05444372_102108</name>
</gene>
<evidence type="ECO:0000256" key="2">
    <source>
        <dbReference type="ARBA" id="ARBA00022603"/>
    </source>
</evidence>
<keyword evidence="11" id="KW-1185">Reference proteome</keyword>
<proteinExistence type="predicted"/>
<accession>A0A1M5GQR9</accession>
<evidence type="ECO:0000256" key="6">
    <source>
        <dbReference type="ARBA" id="ARBA00023125"/>
    </source>
</evidence>
<feature type="domain" description="Type II methyltransferase M.TaqI-like" evidence="8">
    <location>
        <begin position="517"/>
        <end position="757"/>
    </location>
</feature>
<dbReference type="OrthoDB" id="32195at2"/>
<keyword evidence="3" id="KW-0808">Transferase</keyword>
<evidence type="ECO:0000256" key="7">
    <source>
        <dbReference type="ARBA" id="ARBA00047942"/>
    </source>
</evidence>
<evidence type="ECO:0000259" key="8">
    <source>
        <dbReference type="Pfam" id="PF07669"/>
    </source>
</evidence>
<keyword evidence="5" id="KW-0680">Restriction system</keyword>
<dbReference type="PROSITE" id="PS00092">
    <property type="entry name" value="N6_MTASE"/>
    <property type="match status" value="1"/>
</dbReference>
<reference evidence="11" key="1">
    <citation type="submission" date="2016-11" db="EMBL/GenBank/DDBJ databases">
        <authorList>
            <person name="Varghese N."/>
            <person name="Submissions S."/>
        </authorList>
    </citation>
    <scope>NUCLEOTIDE SEQUENCE [LARGE SCALE GENOMIC DNA]</scope>
    <source>
        <strain evidence="11">DSM 17659</strain>
    </source>
</reference>
<evidence type="ECO:0000256" key="5">
    <source>
        <dbReference type="ARBA" id="ARBA00022747"/>
    </source>
</evidence>
<dbReference type="InterPro" id="IPR011639">
    <property type="entry name" value="MethylTrfase_TaqI-like_dom"/>
</dbReference>
<dbReference type="Proteomes" id="UP000184020">
    <property type="component" value="Unassembled WGS sequence"/>
</dbReference>
<dbReference type="InterPro" id="IPR050953">
    <property type="entry name" value="N4_N6_ade-DNA_methylase"/>
</dbReference>
<keyword evidence="4" id="KW-0949">S-adenosyl-L-methionine</keyword>
<dbReference type="STRING" id="229205.SAMN05444372_102108"/>
<dbReference type="RefSeq" id="WP_073016938.1">
    <property type="nucleotide sequence ID" value="NZ_FQWF01000002.1"/>
</dbReference>
<dbReference type="SUPFAM" id="SSF53335">
    <property type="entry name" value="S-adenosyl-L-methionine-dependent methyltransferases"/>
    <property type="match status" value="1"/>
</dbReference>
<comment type="catalytic activity">
    <reaction evidence="7">
        <text>a 2'-deoxyadenosine in DNA + S-adenosyl-L-methionine = an N(6)-methyl-2'-deoxyadenosine in DNA + S-adenosyl-L-homocysteine + H(+)</text>
        <dbReference type="Rhea" id="RHEA:15197"/>
        <dbReference type="Rhea" id="RHEA-COMP:12418"/>
        <dbReference type="Rhea" id="RHEA-COMP:12419"/>
        <dbReference type="ChEBI" id="CHEBI:15378"/>
        <dbReference type="ChEBI" id="CHEBI:57856"/>
        <dbReference type="ChEBI" id="CHEBI:59789"/>
        <dbReference type="ChEBI" id="CHEBI:90615"/>
        <dbReference type="ChEBI" id="CHEBI:90616"/>
        <dbReference type="EC" id="2.1.1.72"/>
    </reaction>
</comment>
<dbReference type="InterPro" id="IPR025931">
    <property type="entry name" value="TaqI_C"/>
</dbReference>
<feature type="domain" description="TaqI-like C-terminal specificity" evidence="9">
    <location>
        <begin position="870"/>
        <end position="996"/>
    </location>
</feature>
<dbReference type="PRINTS" id="PR00507">
    <property type="entry name" value="N12N6MTFRASE"/>
</dbReference>
<dbReference type="InterPro" id="IPR029063">
    <property type="entry name" value="SAM-dependent_MTases_sf"/>
</dbReference>
<dbReference type="PANTHER" id="PTHR33841">
    <property type="entry name" value="DNA METHYLTRANSFERASE YEEA-RELATED"/>
    <property type="match status" value="1"/>
</dbReference>
<evidence type="ECO:0000259" key="9">
    <source>
        <dbReference type="Pfam" id="PF12950"/>
    </source>
</evidence>
<evidence type="ECO:0000313" key="11">
    <source>
        <dbReference type="Proteomes" id="UP000184020"/>
    </source>
</evidence>
<evidence type="ECO:0000256" key="4">
    <source>
        <dbReference type="ARBA" id="ARBA00022691"/>
    </source>
</evidence>
<evidence type="ECO:0000256" key="1">
    <source>
        <dbReference type="ARBA" id="ARBA00011900"/>
    </source>
</evidence>
<keyword evidence="2 10" id="KW-0489">Methyltransferase</keyword>
<dbReference type="Pfam" id="PF12950">
    <property type="entry name" value="TaqI_C"/>
    <property type="match status" value="1"/>
</dbReference>
<dbReference type="PANTHER" id="PTHR33841:SF1">
    <property type="entry name" value="DNA METHYLTRANSFERASE A"/>
    <property type="match status" value="1"/>
</dbReference>
<dbReference type="GO" id="GO:0009007">
    <property type="term" value="F:site-specific DNA-methyltransferase (adenine-specific) activity"/>
    <property type="evidence" value="ECO:0007669"/>
    <property type="project" value="UniProtKB-EC"/>
</dbReference>